<dbReference type="GO" id="GO:0035973">
    <property type="term" value="P:aggrephagy"/>
    <property type="evidence" value="ECO:0007669"/>
    <property type="project" value="TreeGrafter"/>
</dbReference>
<dbReference type="PANTHER" id="PTHR15090">
    <property type="entry name" value="SEQUESTOSOME 1-RELATED"/>
    <property type="match status" value="1"/>
</dbReference>
<dbReference type="Gene3D" id="3.30.60.90">
    <property type="match status" value="1"/>
</dbReference>
<sequence length="457" mass="50833">MSQGFRNAGVVYGTRGEIFDATQGQSLEDFISNTFDIPNVFEGKLVMGRCICHGKKDLETDVLLSSQDDTERFLFSRESTKPHIILIYDKPGTLDSKPGTQSDVLVSAQQWEELVESVKKLQTSVGAQSCAEYKSATIHDNVICDGCYPSEELDAKSIVGPCFKCLDCANFDLCASCEAKGFEKGAHKRSHNMAKINTPLKKCFGKCYNVNGFASKAINDNKTIVADIPHEQQEEVIKMFSNGDKLREVIRGYQAYCSSKKPQPRPLRASNPRRERRRRELSLLEILVTRRDNLLTFTVHNIGKCTVPAGSILRLSLSDGSKLPSTFSVEGCLGPHELAPGGKRMLNQQIPSSFPQHLASNEPRIFLFDGTNNERALYAGSASTLFDSTFQLRPLEFASTSQHDCKPLSPLIKEEEELVSSSNTNDEYSLCSELSNDSNESNVSNWEDYDFLSEDDI</sequence>
<dbReference type="GO" id="GO:0044753">
    <property type="term" value="C:amphisome"/>
    <property type="evidence" value="ECO:0007669"/>
    <property type="project" value="TreeGrafter"/>
</dbReference>
<dbReference type="Pfam" id="PF12744">
    <property type="entry name" value="ATG19"/>
    <property type="match status" value="1"/>
</dbReference>
<dbReference type="Pfam" id="PF25299">
    <property type="entry name" value="ZZ_ADA2"/>
    <property type="match status" value="1"/>
</dbReference>
<dbReference type="GO" id="GO:0070530">
    <property type="term" value="F:K63-linked polyubiquitin modification-dependent protein binding"/>
    <property type="evidence" value="ECO:0007669"/>
    <property type="project" value="TreeGrafter"/>
</dbReference>
<feature type="compositionally biased region" description="Polar residues" evidence="5">
    <location>
        <begin position="419"/>
        <end position="445"/>
    </location>
</feature>
<dbReference type="AlphaFoldDB" id="A0A8J2T1M2"/>
<dbReference type="GO" id="GO:0016235">
    <property type="term" value="C:aggresome"/>
    <property type="evidence" value="ECO:0007669"/>
    <property type="project" value="TreeGrafter"/>
</dbReference>
<evidence type="ECO:0000259" key="6">
    <source>
        <dbReference type="PROSITE" id="PS50135"/>
    </source>
</evidence>
<evidence type="ECO:0000256" key="3">
    <source>
        <dbReference type="ARBA" id="ARBA00022833"/>
    </source>
</evidence>
<keyword evidence="8" id="KW-1185">Reference proteome</keyword>
<dbReference type="InterPro" id="IPR000433">
    <property type="entry name" value="Znf_ZZ"/>
</dbReference>
<feature type="domain" description="ZZ-type" evidence="6">
    <location>
        <begin position="139"/>
        <end position="201"/>
    </location>
</feature>
<reference evidence="8" key="1">
    <citation type="journal article" date="2013" name="Genome Announc.">
        <title>Genome sequence of the food spoilage yeast Zygosaccharomyces bailii CLIB 213(T).</title>
        <authorList>
            <person name="Galeote V."/>
            <person name="Bigey F."/>
            <person name="Devillers H."/>
            <person name="Neuveglise C."/>
            <person name="Dequin S."/>
        </authorList>
    </citation>
    <scope>NUCLEOTIDE SEQUENCE [LARGE SCALE GENOMIC DNA]</scope>
    <source>
        <strain evidence="8">CLIB 213 / ATCC 58445 / CBS 680 / CCRC 21525 / NBRC 1098 / NCYC 1416 / NRRL Y-2227</strain>
    </source>
</reference>
<keyword evidence="3" id="KW-0862">Zinc</keyword>
<accession>A0A8J2T1M2</accession>
<feature type="compositionally biased region" description="Acidic residues" evidence="5">
    <location>
        <begin position="447"/>
        <end position="457"/>
    </location>
</feature>
<evidence type="ECO:0000256" key="1">
    <source>
        <dbReference type="ARBA" id="ARBA00022723"/>
    </source>
</evidence>
<dbReference type="PROSITE" id="PS50135">
    <property type="entry name" value="ZF_ZZ_2"/>
    <property type="match status" value="1"/>
</dbReference>
<dbReference type="EMBL" id="HG316454">
    <property type="protein sequence ID" value="CDF87619.1"/>
    <property type="molecule type" value="Genomic_DNA"/>
</dbReference>
<dbReference type="InterPro" id="IPR052260">
    <property type="entry name" value="Autophagy_Rcpt_SigReg"/>
</dbReference>
<gene>
    <name evidence="7" type="ORF">BN860_10572g</name>
</gene>
<keyword evidence="1" id="KW-0479">Metal-binding</keyword>
<evidence type="ECO:0000313" key="7">
    <source>
        <dbReference type="EMBL" id="CDF87619.1"/>
    </source>
</evidence>
<dbReference type="OrthoDB" id="661148at2759"/>
<dbReference type="SMART" id="SM00291">
    <property type="entry name" value="ZnF_ZZ"/>
    <property type="match status" value="1"/>
</dbReference>
<evidence type="ECO:0000256" key="5">
    <source>
        <dbReference type="SAM" id="MobiDB-lite"/>
    </source>
</evidence>
<dbReference type="InterPro" id="IPR024543">
    <property type="entry name" value="Atg19/Atg34_C"/>
</dbReference>
<dbReference type="GO" id="GO:0007032">
    <property type="term" value="P:endosome organization"/>
    <property type="evidence" value="ECO:0007669"/>
    <property type="project" value="TreeGrafter"/>
</dbReference>
<keyword evidence="2 4" id="KW-0863">Zinc-finger</keyword>
<evidence type="ECO:0000313" key="8">
    <source>
        <dbReference type="Proteomes" id="UP000019375"/>
    </source>
</evidence>
<evidence type="ECO:0000256" key="4">
    <source>
        <dbReference type="PROSITE-ProRule" id="PRU00228"/>
    </source>
</evidence>
<organism evidence="7 8">
    <name type="scientific">Zygosaccharomyces bailii (strain CLIB 213 / ATCC 58445 / CBS 680 / BCRC 21525 / NBRC 1098 / NCYC 1416 / NRRL Y-2227)</name>
    <dbReference type="NCBI Taxonomy" id="1333698"/>
    <lineage>
        <taxon>Eukaryota</taxon>
        <taxon>Fungi</taxon>
        <taxon>Dikarya</taxon>
        <taxon>Ascomycota</taxon>
        <taxon>Saccharomycotina</taxon>
        <taxon>Saccharomycetes</taxon>
        <taxon>Saccharomycetales</taxon>
        <taxon>Saccharomycetaceae</taxon>
        <taxon>Zygosaccharomyces</taxon>
    </lineage>
</organism>
<name>A0A8J2T1M2_ZYGB2</name>
<dbReference type="Proteomes" id="UP000019375">
    <property type="component" value="Unassembled WGS sequence"/>
</dbReference>
<dbReference type="SUPFAM" id="SSF57850">
    <property type="entry name" value="RING/U-box"/>
    <property type="match status" value="1"/>
</dbReference>
<proteinExistence type="predicted"/>
<evidence type="ECO:0000256" key="2">
    <source>
        <dbReference type="ARBA" id="ARBA00022771"/>
    </source>
</evidence>
<protein>
    <submittedName>
        <fullName evidence="7">BN860_10572g1_1</fullName>
    </submittedName>
</protein>
<dbReference type="GO" id="GO:0005080">
    <property type="term" value="F:protein kinase C binding"/>
    <property type="evidence" value="ECO:0007669"/>
    <property type="project" value="TreeGrafter"/>
</dbReference>
<feature type="region of interest" description="Disordered" evidence="5">
    <location>
        <begin position="418"/>
        <end position="457"/>
    </location>
</feature>
<dbReference type="InterPro" id="IPR043145">
    <property type="entry name" value="Znf_ZZ_sf"/>
</dbReference>
<dbReference type="GO" id="GO:0008270">
    <property type="term" value="F:zinc ion binding"/>
    <property type="evidence" value="ECO:0007669"/>
    <property type="project" value="UniProtKB-KW"/>
</dbReference>
<dbReference type="GO" id="GO:0000423">
    <property type="term" value="P:mitophagy"/>
    <property type="evidence" value="ECO:0007669"/>
    <property type="project" value="TreeGrafter"/>
</dbReference>
<dbReference type="Gene3D" id="2.60.40.2830">
    <property type="match status" value="1"/>
</dbReference>
<dbReference type="CDD" id="cd02340">
    <property type="entry name" value="ZZ_NBR1_like"/>
    <property type="match status" value="1"/>
</dbReference>
<dbReference type="PANTHER" id="PTHR15090:SF0">
    <property type="entry name" value="SEQUESTOSOME-1"/>
    <property type="match status" value="1"/>
</dbReference>